<dbReference type="PROSITE" id="PS50835">
    <property type="entry name" value="IG_LIKE"/>
    <property type="match status" value="2"/>
</dbReference>
<dbReference type="InterPro" id="IPR007110">
    <property type="entry name" value="Ig-like_dom"/>
</dbReference>
<dbReference type="EMBL" id="CALOZG010000008">
    <property type="protein sequence ID" value="CAH4029324.1"/>
    <property type="molecule type" value="Genomic_DNA"/>
</dbReference>
<protein>
    <submittedName>
        <fullName evidence="8">Uncharacterized protein</fullName>
    </submittedName>
</protein>
<dbReference type="SUPFAM" id="SSF48726">
    <property type="entry name" value="Immunoglobulin"/>
    <property type="match status" value="2"/>
</dbReference>
<dbReference type="PANTHER" id="PTHR45080:SF8">
    <property type="entry name" value="IG-LIKE DOMAIN-CONTAINING PROTEIN"/>
    <property type="match status" value="1"/>
</dbReference>
<dbReference type="GO" id="GO:0043025">
    <property type="term" value="C:neuronal cell body"/>
    <property type="evidence" value="ECO:0007669"/>
    <property type="project" value="TreeGrafter"/>
</dbReference>
<evidence type="ECO:0000259" key="6">
    <source>
        <dbReference type="PROSITE" id="PS50835"/>
    </source>
</evidence>
<evidence type="ECO:0000259" key="7">
    <source>
        <dbReference type="PROSITE" id="PS50853"/>
    </source>
</evidence>
<dbReference type="GO" id="GO:0005886">
    <property type="term" value="C:plasma membrane"/>
    <property type="evidence" value="ECO:0007669"/>
    <property type="project" value="TreeGrafter"/>
</dbReference>
<dbReference type="SUPFAM" id="SSF49265">
    <property type="entry name" value="Fibronectin type III"/>
    <property type="match status" value="1"/>
</dbReference>
<proteinExistence type="predicted"/>
<evidence type="ECO:0000313" key="9">
    <source>
        <dbReference type="Proteomes" id="UP001152562"/>
    </source>
</evidence>
<keyword evidence="4" id="KW-0812">Transmembrane</keyword>
<dbReference type="SMART" id="SM00060">
    <property type="entry name" value="FN3"/>
    <property type="match status" value="1"/>
</dbReference>
<dbReference type="CDD" id="cd00063">
    <property type="entry name" value="FN3"/>
    <property type="match status" value="1"/>
</dbReference>
<dbReference type="InterPro" id="IPR036116">
    <property type="entry name" value="FN3_sf"/>
</dbReference>
<dbReference type="Proteomes" id="UP001152562">
    <property type="component" value="Unassembled WGS sequence"/>
</dbReference>
<dbReference type="Pfam" id="PF00041">
    <property type="entry name" value="fn3"/>
    <property type="match status" value="1"/>
</dbReference>
<evidence type="ECO:0000256" key="1">
    <source>
        <dbReference type="ARBA" id="ARBA00022729"/>
    </source>
</evidence>
<feature type="domain" description="Ig-like" evidence="6">
    <location>
        <begin position="238"/>
        <end position="331"/>
    </location>
</feature>
<dbReference type="AlphaFoldDB" id="A0A9P0TG54"/>
<dbReference type="InterPro" id="IPR050958">
    <property type="entry name" value="Cell_Adh-Cytoskel_Orgn"/>
</dbReference>
<keyword evidence="4" id="KW-0472">Membrane</keyword>
<sequence length="496" mass="55574">MKCVIFITILAFYTVHGLKTIQKGYFNTISVEPIEYGAGRNYYNAGIRKSIICKGGDKNQKVEWIDPSGVVVPRVSTNRVFVQEHFVPSYRARVPAAVLVFTRVTVEDSGVWECRSGGKKRELSLCIIDPVEFVDMPTEVTVDLGRSITLTCQARGGPEPTLVWYRNGEIVVEDSASSKYVVTTKFNSQGFEGLLTIRSLEREDSGIYTCTAIQASPHDEDCTASKSTNITLNINYAPVFSDGNDTNVVFVKENENTELTCSVEAYPEPTYRWFKEVGSDLSEIPQTEIRVAEDSSKAVIILKVEKSLFGQRFVCRATNQYGNVDKVFAIQKLEKPQAPIELNINNSSYNSVQLRVTWEEEAFYQVAGVEIQYVQASGLKRKGHYDWRKATEIEVKSEEFDGIESESSVALISLPKLEEDTSYWLRIRAINEAGWSSWSTPVKVATELKPEIEDIEESPIKMKSESHDSLARVYGLLFAGGVLVIAFGSMFIVRLV</sequence>
<dbReference type="GO" id="GO:0030424">
    <property type="term" value="C:axon"/>
    <property type="evidence" value="ECO:0007669"/>
    <property type="project" value="TreeGrafter"/>
</dbReference>
<dbReference type="InterPro" id="IPR036179">
    <property type="entry name" value="Ig-like_dom_sf"/>
</dbReference>
<dbReference type="GO" id="GO:0007156">
    <property type="term" value="P:homophilic cell adhesion via plasma membrane adhesion molecules"/>
    <property type="evidence" value="ECO:0007669"/>
    <property type="project" value="TreeGrafter"/>
</dbReference>
<evidence type="ECO:0000256" key="5">
    <source>
        <dbReference type="SAM" id="SignalP"/>
    </source>
</evidence>
<evidence type="ECO:0000256" key="3">
    <source>
        <dbReference type="ARBA" id="ARBA00023319"/>
    </source>
</evidence>
<organism evidence="8 9">
    <name type="scientific">Pieris brassicae</name>
    <name type="common">White butterfly</name>
    <name type="synonym">Large white butterfly</name>
    <dbReference type="NCBI Taxonomy" id="7116"/>
    <lineage>
        <taxon>Eukaryota</taxon>
        <taxon>Metazoa</taxon>
        <taxon>Ecdysozoa</taxon>
        <taxon>Arthropoda</taxon>
        <taxon>Hexapoda</taxon>
        <taxon>Insecta</taxon>
        <taxon>Pterygota</taxon>
        <taxon>Neoptera</taxon>
        <taxon>Endopterygota</taxon>
        <taxon>Lepidoptera</taxon>
        <taxon>Glossata</taxon>
        <taxon>Ditrysia</taxon>
        <taxon>Papilionoidea</taxon>
        <taxon>Pieridae</taxon>
        <taxon>Pierinae</taxon>
        <taxon>Pieris</taxon>
    </lineage>
</organism>
<dbReference type="PANTHER" id="PTHR45080">
    <property type="entry name" value="CONTACTIN 5"/>
    <property type="match status" value="1"/>
</dbReference>
<evidence type="ECO:0000256" key="2">
    <source>
        <dbReference type="ARBA" id="ARBA00023157"/>
    </source>
</evidence>
<feature type="signal peptide" evidence="5">
    <location>
        <begin position="1"/>
        <end position="17"/>
    </location>
</feature>
<dbReference type="InterPro" id="IPR003961">
    <property type="entry name" value="FN3_dom"/>
</dbReference>
<keyword evidence="4" id="KW-1133">Transmembrane helix</keyword>
<keyword evidence="3" id="KW-0393">Immunoglobulin domain</keyword>
<name>A0A9P0TG54_PIEBR</name>
<gene>
    <name evidence="8" type="ORF">PIBRA_LOCUS6083</name>
</gene>
<feature type="domain" description="Ig-like" evidence="6">
    <location>
        <begin position="130"/>
        <end position="231"/>
    </location>
</feature>
<feature type="domain" description="Fibronectin type-III" evidence="7">
    <location>
        <begin position="338"/>
        <end position="451"/>
    </location>
</feature>
<evidence type="ECO:0000256" key="4">
    <source>
        <dbReference type="SAM" id="Phobius"/>
    </source>
</evidence>
<dbReference type="GO" id="GO:0050808">
    <property type="term" value="P:synapse organization"/>
    <property type="evidence" value="ECO:0007669"/>
    <property type="project" value="TreeGrafter"/>
</dbReference>
<accession>A0A9P0TG54</accession>
<dbReference type="InterPro" id="IPR003598">
    <property type="entry name" value="Ig_sub2"/>
</dbReference>
<dbReference type="Gene3D" id="2.60.40.10">
    <property type="entry name" value="Immunoglobulins"/>
    <property type="match status" value="3"/>
</dbReference>
<keyword evidence="1 5" id="KW-0732">Signal</keyword>
<comment type="caution">
    <text evidence="8">The sequence shown here is derived from an EMBL/GenBank/DDBJ whole genome shotgun (WGS) entry which is preliminary data.</text>
</comment>
<feature type="transmembrane region" description="Helical" evidence="4">
    <location>
        <begin position="473"/>
        <end position="493"/>
    </location>
</feature>
<dbReference type="Pfam" id="PF13927">
    <property type="entry name" value="Ig_3"/>
    <property type="match status" value="2"/>
</dbReference>
<keyword evidence="9" id="KW-1185">Reference proteome</keyword>
<dbReference type="InterPro" id="IPR013783">
    <property type="entry name" value="Ig-like_fold"/>
</dbReference>
<feature type="chain" id="PRO_5040205665" evidence="5">
    <location>
        <begin position="18"/>
        <end position="496"/>
    </location>
</feature>
<dbReference type="PROSITE" id="PS50853">
    <property type="entry name" value="FN3"/>
    <property type="match status" value="1"/>
</dbReference>
<dbReference type="InterPro" id="IPR003599">
    <property type="entry name" value="Ig_sub"/>
</dbReference>
<reference evidence="8" key="1">
    <citation type="submission" date="2022-05" db="EMBL/GenBank/DDBJ databases">
        <authorList>
            <person name="Okamura Y."/>
        </authorList>
    </citation>
    <scope>NUCLEOTIDE SEQUENCE</scope>
</reference>
<keyword evidence="2" id="KW-1015">Disulfide bond</keyword>
<dbReference type="GO" id="GO:0008046">
    <property type="term" value="F:axon guidance receptor activity"/>
    <property type="evidence" value="ECO:0007669"/>
    <property type="project" value="TreeGrafter"/>
</dbReference>
<dbReference type="SMART" id="SM00409">
    <property type="entry name" value="IG"/>
    <property type="match status" value="2"/>
</dbReference>
<evidence type="ECO:0000313" key="8">
    <source>
        <dbReference type="EMBL" id="CAH4029324.1"/>
    </source>
</evidence>
<dbReference type="SMART" id="SM00408">
    <property type="entry name" value="IGc2"/>
    <property type="match status" value="3"/>
</dbReference>